<feature type="compositionally biased region" description="Polar residues" evidence="8">
    <location>
        <begin position="24"/>
        <end position="41"/>
    </location>
</feature>
<protein>
    <submittedName>
        <fullName evidence="11">Adhesin yadA</fullName>
    </submittedName>
</protein>
<evidence type="ECO:0000256" key="2">
    <source>
        <dbReference type="ARBA" id="ARBA00004442"/>
    </source>
</evidence>
<dbReference type="GO" id="GO:0007155">
    <property type="term" value="P:cell adhesion"/>
    <property type="evidence" value="ECO:0007669"/>
    <property type="project" value="InterPro"/>
</dbReference>
<evidence type="ECO:0000256" key="3">
    <source>
        <dbReference type="ARBA" id="ARBA00022452"/>
    </source>
</evidence>
<keyword evidence="5 9" id="KW-0732">Signal</keyword>
<dbReference type="AlphaFoldDB" id="A0A7D8EQ90"/>
<accession>A0A7D8EQ90</accession>
<evidence type="ECO:0000256" key="7">
    <source>
        <dbReference type="ARBA" id="ARBA00023237"/>
    </source>
</evidence>
<evidence type="ECO:0000256" key="9">
    <source>
        <dbReference type="SAM" id="SignalP"/>
    </source>
</evidence>
<dbReference type="Pfam" id="PF03895">
    <property type="entry name" value="YadA_anchor"/>
    <property type="match status" value="1"/>
</dbReference>
<reference evidence="11 12" key="1">
    <citation type="submission" date="2018-06" db="EMBL/GenBank/DDBJ databases">
        <authorList>
            <consortium name="Pathogen Informatics"/>
            <person name="Doyle S."/>
        </authorList>
    </citation>
    <scope>NUCLEOTIDE SEQUENCE [LARGE SCALE GENOMIC DNA]</scope>
    <source>
        <strain evidence="11 12">NCTC6385</strain>
    </source>
</reference>
<dbReference type="Proteomes" id="UP000254463">
    <property type="component" value="Unassembled WGS sequence"/>
</dbReference>
<dbReference type="Gene3D" id="2.150.10.10">
    <property type="entry name" value="Serralysin-like metalloprotease, C-terminal"/>
    <property type="match status" value="1"/>
</dbReference>
<organism evidence="11 12">
    <name type="scientific">Salmonella enterica</name>
    <name type="common">Salmonella choleraesuis</name>
    <dbReference type="NCBI Taxonomy" id="28901"/>
    <lineage>
        <taxon>Bacteria</taxon>
        <taxon>Pseudomonadati</taxon>
        <taxon>Pseudomonadota</taxon>
        <taxon>Gammaproteobacteria</taxon>
        <taxon>Enterobacterales</taxon>
        <taxon>Enterobacteriaceae</taxon>
        <taxon>Salmonella</taxon>
    </lineage>
</organism>
<evidence type="ECO:0000256" key="5">
    <source>
        <dbReference type="ARBA" id="ARBA00022729"/>
    </source>
</evidence>
<evidence type="ECO:0000256" key="8">
    <source>
        <dbReference type="SAM" id="MobiDB-lite"/>
    </source>
</evidence>
<dbReference type="Gene3D" id="1.20.5.2280">
    <property type="match status" value="2"/>
</dbReference>
<comment type="subcellular location">
    <subcellularLocation>
        <location evidence="2">Cell outer membrane</location>
    </subcellularLocation>
    <subcellularLocation>
        <location evidence="1">Cell surface</location>
    </subcellularLocation>
</comment>
<sequence length="610" mass="64336">MQMTRYVAPSIMVIALAISSPARSVVTSTEPARPDISTSPKKLTPIQPAKPRPLVYPASSAEVARNLAKVRTMGEALKEAATKNKTTAEKGLAYVTTILDSDANEYTKTAAEAARDRLNIDLGNTEALLRTADEMINNAAWKSGRGYDYVTYGGTDWNLSDKFMSGWGEPIANGATEKINGFAEGTMERLSKDIAADESINKDGGNNGIVMISHDTPGATVYSYTGNIHGAVTDGVGEPVTIAGTGDGRLTLTQDTGHTGEKTTAVMMGEHTITNLSTGDSSVTIGEGATTNGTSVAIGKNAVSSRDSIALGNGSTAEGRYELSLGDSATGVTRKITNMADGTSDTDGATIHNVKSEISSLDSKAQEYAKNAKDTAITIAKEYTDGAVLQANETVLTSANDYTDKAKDDAIKTAKKYTDEATLKANDKVLDEAKGYTDTAKKEAVSDAKTYTDDTAQKTLKSANDYTERRAVVAENNAVTRSNAYTDESSSRTLESANTYTNHRSVQAENNAVARSNAYTDNRFGELRKSLQHTEKRLNAGIAGVTAISSIPYAAGNKFSYGLGAGNYQNGNAIAAGVQFRVSQSANVRFNVSWDSAGNNAIGAGFSGGW</sequence>
<feature type="domain" description="Trimeric autotransporter adhesin YadA-like C-terminal membrane anchor" evidence="10">
    <location>
        <begin position="554"/>
        <end position="607"/>
    </location>
</feature>
<keyword evidence="3" id="KW-1134">Transmembrane beta strand</keyword>
<dbReference type="GO" id="GO:0005518">
    <property type="term" value="F:collagen binding"/>
    <property type="evidence" value="ECO:0007669"/>
    <property type="project" value="InterPro"/>
</dbReference>
<dbReference type="InterPro" id="IPR011049">
    <property type="entry name" value="Serralysin-like_metalloprot_C"/>
</dbReference>
<dbReference type="SUPFAM" id="SSF101967">
    <property type="entry name" value="Adhesin YadA, collagen-binding domain"/>
    <property type="match status" value="1"/>
</dbReference>
<dbReference type="InterPro" id="IPR008126">
    <property type="entry name" value="OM_adhesion_Yersinia"/>
</dbReference>
<feature type="chain" id="PRO_5028197855" evidence="9">
    <location>
        <begin position="25"/>
        <end position="610"/>
    </location>
</feature>
<keyword evidence="4" id="KW-0812">Transmembrane</keyword>
<dbReference type="EMBL" id="UGWV01000002">
    <property type="protein sequence ID" value="SUF95242.1"/>
    <property type="molecule type" value="Genomic_DNA"/>
</dbReference>
<keyword evidence="6" id="KW-0472">Membrane</keyword>
<evidence type="ECO:0000256" key="1">
    <source>
        <dbReference type="ARBA" id="ARBA00004241"/>
    </source>
</evidence>
<proteinExistence type="predicted"/>
<dbReference type="InterPro" id="IPR045584">
    <property type="entry name" value="Pilin-like"/>
</dbReference>
<keyword evidence="7" id="KW-0998">Cell outer membrane</keyword>
<evidence type="ECO:0000259" key="10">
    <source>
        <dbReference type="Pfam" id="PF03895"/>
    </source>
</evidence>
<evidence type="ECO:0000256" key="6">
    <source>
        <dbReference type="ARBA" id="ARBA00023136"/>
    </source>
</evidence>
<evidence type="ECO:0000256" key="4">
    <source>
        <dbReference type="ARBA" id="ARBA00022692"/>
    </source>
</evidence>
<dbReference type="GO" id="GO:0009279">
    <property type="term" value="C:cell outer membrane"/>
    <property type="evidence" value="ECO:0007669"/>
    <property type="project" value="UniProtKB-SubCell"/>
</dbReference>
<dbReference type="PRINTS" id="PR01756">
    <property type="entry name" value="OMADHESIN"/>
</dbReference>
<gene>
    <name evidence="11" type="primary">yadA_2</name>
    <name evidence="11" type="ORF">NCTC6385_02173</name>
</gene>
<evidence type="ECO:0000313" key="12">
    <source>
        <dbReference type="Proteomes" id="UP000254463"/>
    </source>
</evidence>
<name>A0A7D8EQ90_SALER</name>
<feature type="region of interest" description="Disordered" evidence="8">
    <location>
        <begin position="24"/>
        <end position="51"/>
    </location>
</feature>
<feature type="signal peptide" evidence="9">
    <location>
        <begin position="1"/>
        <end position="24"/>
    </location>
</feature>
<dbReference type="InterPro" id="IPR005594">
    <property type="entry name" value="YadA_C"/>
</dbReference>
<dbReference type="SUPFAM" id="SSF54523">
    <property type="entry name" value="Pili subunits"/>
    <property type="match status" value="1"/>
</dbReference>
<evidence type="ECO:0000313" key="11">
    <source>
        <dbReference type="EMBL" id="SUF95242.1"/>
    </source>
</evidence>
<dbReference type="GO" id="GO:0009986">
    <property type="term" value="C:cell surface"/>
    <property type="evidence" value="ECO:0007669"/>
    <property type="project" value="UniProtKB-SubCell"/>
</dbReference>